<evidence type="ECO:0000256" key="1">
    <source>
        <dbReference type="ARBA" id="ARBA00022737"/>
    </source>
</evidence>
<keyword evidence="3" id="KW-0808">Transferase</keyword>
<keyword evidence="3" id="KW-0670">Pyruvate</keyword>
<gene>
    <name evidence="3" type="ORF">C8N31_10369</name>
</gene>
<dbReference type="GO" id="GO:0016740">
    <property type="term" value="F:transferase activity"/>
    <property type="evidence" value="ECO:0007669"/>
    <property type="project" value="UniProtKB-KW"/>
</dbReference>
<evidence type="ECO:0000313" key="3">
    <source>
        <dbReference type="EMBL" id="PTX74593.1"/>
    </source>
</evidence>
<sequence>MTYASLRNPNALVDTSSLQHRLRDPNLRLFDCSTVLQFEEGGERPYRVISCAAEHEAGHIPGASYFDLQRDFSRSDSPFGMTLADPAVVAAAFEKAGVDDQSQVILYSRRSMSWATRFWWMLRWLGFDNVSILDGGFDKWVAEERPLSKEPDSYPVGQLTPNPRPEVFVSKDDVLACLGDPEVCLVNALGRDVFSGQTARYGRPGRIPGSINIPQIELVDPQTNAFLPAAKIAKIFEQAGTKNASTHVTYCGGGIFATVDAFWLHQLGYDKVAVYENSMSEWGPDETLPIEVG</sequence>
<dbReference type="PANTHER" id="PTHR43855">
    <property type="entry name" value="THIOSULFATE SULFURTRANSFERASE"/>
    <property type="match status" value="1"/>
</dbReference>
<proteinExistence type="predicted"/>
<dbReference type="Gene3D" id="3.40.250.10">
    <property type="entry name" value="Rhodanese-like domain"/>
    <property type="match status" value="2"/>
</dbReference>
<feature type="domain" description="Rhodanese" evidence="2">
    <location>
        <begin position="205"/>
        <end position="291"/>
    </location>
</feature>
<dbReference type="PANTHER" id="PTHR43855:SF1">
    <property type="entry name" value="THIOSULFATE SULFURTRANSFERASE"/>
    <property type="match status" value="1"/>
</dbReference>
<accession>A0A2T6CGF0</accession>
<dbReference type="SUPFAM" id="SSF52821">
    <property type="entry name" value="Rhodanese/Cell cycle control phosphatase"/>
    <property type="match status" value="2"/>
</dbReference>
<dbReference type="Proteomes" id="UP000244092">
    <property type="component" value="Unassembled WGS sequence"/>
</dbReference>
<keyword evidence="1" id="KW-0677">Repeat</keyword>
<dbReference type="AlphaFoldDB" id="A0A2T6CGF0"/>
<organism evidence="3 4">
    <name type="scientific">Sulfitobacter mediterraneus</name>
    <dbReference type="NCBI Taxonomy" id="83219"/>
    <lineage>
        <taxon>Bacteria</taxon>
        <taxon>Pseudomonadati</taxon>
        <taxon>Pseudomonadota</taxon>
        <taxon>Alphaproteobacteria</taxon>
        <taxon>Rhodobacterales</taxon>
        <taxon>Roseobacteraceae</taxon>
        <taxon>Sulfitobacter</taxon>
    </lineage>
</organism>
<reference evidence="3 4" key="1">
    <citation type="submission" date="2018-04" db="EMBL/GenBank/DDBJ databases">
        <title>Genomic Encyclopedia of Archaeal and Bacterial Type Strains, Phase II (KMG-II): from individual species to whole genera.</title>
        <authorList>
            <person name="Goeker M."/>
        </authorList>
    </citation>
    <scope>NUCLEOTIDE SEQUENCE [LARGE SCALE GENOMIC DNA]</scope>
    <source>
        <strain evidence="3 4">DSM 12244</strain>
    </source>
</reference>
<comment type="caution">
    <text evidence="3">The sequence shown here is derived from an EMBL/GenBank/DDBJ whole genome shotgun (WGS) entry which is preliminary data.</text>
</comment>
<feature type="domain" description="Rhodanese" evidence="2">
    <location>
        <begin position="46"/>
        <end position="149"/>
    </location>
</feature>
<dbReference type="InterPro" id="IPR051126">
    <property type="entry name" value="Thiosulfate_sulfurtransferase"/>
</dbReference>
<dbReference type="InterPro" id="IPR036873">
    <property type="entry name" value="Rhodanese-like_dom_sf"/>
</dbReference>
<evidence type="ECO:0000313" key="4">
    <source>
        <dbReference type="Proteomes" id="UP000244092"/>
    </source>
</evidence>
<dbReference type="SMART" id="SM00450">
    <property type="entry name" value="RHOD"/>
    <property type="match status" value="2"/>
</dbReference>
<evidence type="ECO:0000259" key="2">
    <source>
        <dbReference type="PROSITE" id="PS50206"/>
    </source>
</evidence>
<name>A0A2T6CGF0_9RHOB</name>
<protein>
    <submittedName>
        <fullName evidence="3">Thiosulfate/3-mercaptopyruvate sulfurtransferase</fullName>
    </submittedName>
</protein>
<dbReference type="Pfam" id="PF00581">
    <property type="entry name" value="Rhodanese"/>
    <property type="match status" value="2"/>
</dbReference>
<dbReference type="InterPro" id="IPR001763">
    <property type="entry name" value="Rhodanese-like_dom"/>
</dbReference>
<dbReference type="PROSITE" id="PS50206">
    <property type="entry name" value="RHODANESE_3"/>
    <property type="match status" value="2"/>
</dbReference>
<dbReference type="EMBL" id="QBKU01000003">
    <property type="protein sequence ID" value="PTX74593.1"/>
    <property type="molecule type" value="Genomic_DNA"/>
</dbReference>
<dbReference type="CDD" id="cd01449">
    <property type="entry name" value="TST_Repeat_2"/>
    <property type="match status" value="1"/>
</dbReference>
<dbReference type="CDD" id="cd01448">
    <property type="entry name" value="TST_Repeat_1"/>
    <property type="match status" value="1"/>
</dbReference>